<keyword evidence="2" id="KW-1185">Reference proteome</keyword>
<reference evidence="1 2" key="1">
    <citation type="submission" date="2018-06" db="EMBL/GenBank/DDBJ databases">
        <authorList>
            <consortium name="Pathogen Informatics"/>
            <person name="Doyle S."/>
        </authorList>
    </citation>
    <scope>NUCLEOTIDE SEQUENCE [LARGE SCALE GENOMIC DNA]</scope>
    <source>
        <strain evidence="1 2">NCTC1659</strain>
    </source>
</reference>
<dbReference type="AlphaFoldDB" id="A0A1V4B3E0"/>
<gene>
    <name evidence="1" type="ORF">NCTC1659_02042</name>
</gene>
<dbReference type="STRING" id="733.B0186_02000"/>
<name>A0A1V4B3E0_9PAST</name>
<evidence type="ECO:0000313" key="1">
    <source>
        <dbReference type="EMBL" id="STO60742.1"/>
    </source>
</evidence>
<dbReference type="Proteomes" id="UP000254329">
    <property type="component" value="Unassembled WGS sequence"/>
</dbReference>
<protein>
    <submittedName>
        <fullName evidence="1">Uncharacterized protein</fullName>
    </submittedName>
</protein>
<proteinExistence type="predicted"/>
<dbReference type="EMBL" id="UGHF01000001">
    <property type="protein sequence ID" value="STO60742.1"/>
    <property type="molecule type" value="Genomic_DNA"/>
</dbReference>
<organism evidence="1 2">
    <name type="scientific">Canicola haemoglobinophilus</name>
    <dbReference type="NCBI Taxonomy" id="733"/>
    <lineage>
        <taxon>Bacteria</taxon>
        <taxon>Pseudomonadati</taxon>
        <taxon>Pseudomonadota</taxon>
        <taxon>Gammaproteobacteria</taxon>
        <taxon>Pasteurellales</taxon>
        <taxon>Pasteurellaceae</taxon>
        <taxon>Canicola</taxon>
    </lineage>
</organism>
<sequence length="148" mass="16501">MGFGGILASIANGLGGGMIKVADEGWKKEAEDRKYQFYADQKALDWEFELTKMDKKHQYDVDLLRKKTAISQAVANAANNNSKMKEMDIFKDAFGAIEGLNQGIAELDEKLANGNLSKEQKIALTQQRQGLIDQRTRIANNEKKYGGK</sequence>
<dbReference type="RefSeq" id="WP_078217725.1">
    <property type="nucleotide sequence ID" value="NZ_MUXZ01000005.1"/>
</dbReference>
<evidence type="ECO:0000313" key="2">
    <source>
        <dbReference type="Proteomes" id="UP000254329"/>
    </source>
</evidence>
<accession>A0A1V4B3E0</accession>